<feature type="compositionally biased region" description="Polar residues" evidence="1">
    <location>
        <begin position="934"/>
        <end position="953"/>
    </location>
</feature>
<dbReference type="OrthoDB" id="3346927at2759"/>
<sequence>MMASTSRLGDSSVRTDAPASRRSISSQAASASRALTSVASTSVSSPYAGLPSSSSSSSSSSSLSTPRRRSIVAAGRNSFSRYSASSSSTSSLVNDNSSQQGRRSVSASSNNNNNIDEETEPIPSISRTAEANAHNNSQTAATRAAKRSPRHQRHHSAESLRLDLDGLDLGGNQDYISPSDNAPGQRHVRSRSNNATQPSFPASKQPFDNPTYNRFDVDMDRFCASCATQGRTHEALNGLEDSFSLHLRAECSDYREIMSSQVVLNAAVDKEQRMRNSSLETTDPQRPRGYSISNGQVLGGFASLGLQTETGAEPPAPTRQQPVRSITKGSTDSSGAPITPIEWRDSFGTLAAPSYTPPPKWAHLTGRPCNPLEPLDVLSIQEMGFHSLDIGSLNDWEGCKLSAEILCPINGHQRIEWSVAQTTRRNKKWVVVPNATVTCGTTETLSSAAQAERTVVVSNRSLWLDESEAGVASLGQRDQAPSGSASQSLQRLPASNRVFKPFSGKAGFELRLLRPTVGKICPPIYLANASTHRYLHQYRKENGPRSSQVNGAFIMDTATDADRQSTKASQPIYPVLRRSRSRPYLRHPHAPVRRSRSKPYLRYSAQQQAAEAAEAAPSRINPEEFAPSLPGDPLVRTHPGESWPSARSRHSNSLSSFDSGSSSDAGSDTSSDDAGLSATNTRESVMGSMSSASYDQPARKDMNGERARSAAIPMAVTGSHLGRAPRSLSPGSSASRGISSNSEASAASAGWQHSSLEQQRYQQQYPGSASYEADSWQGTSPTTASASSLSASSKQSRSRKGLQKALQKKDKMLSSWFKRRPENATAAQSVSPGTERELAQLSSNGMSSQGQASASSSTRSSLARDRLDESVASAIAGSVASAIAGSTPLTETALESFQRAMFRPASPESTIMGSRRGSEALTQKTIEPSAPAVQANSTRASQERTGGTDNRSAVNSTLSQVYGWDEEQAAKKLLRPVATGSFVDLDEENALLGLDAVPAGALTMLIPLPLIGRARAQDAVRYMRVNFVPFGSFTDPFEAPQGVGGGALLNAGSPGAESEPSSLSQSMSTGSGSFASHREAAKSSEQSSWKRKLGLSGGRGGGGQGATQNASVQGANGQSVQLGTQEAPQSPPLGKPEAFRITAIVHDAPWTSTSRSSELDARLPESGTFPVVLGYCNGSKGLEMVPEGWGALRLAGVATPTNADGSAIQGIHPLHGVTDLIIAACTAVMDV</sequence>
<feature type="compositionally biased region" description="Low complexity" evidence="1">
    <location>
        <begin position="605"/>
        <end position="616"/>
    </location>
</feature>
<feature type="compositionally biased region" description="Low complexity" evidence="1">
    <location>
        <begin position="779"/>
        <end position="795"/>
    </location>
</feature>
<dbReference type="Proteomes" id="UP000324022">
    <property type="component" value="Unassembled WGS sequence"/>
</dbReference>
<feature type="compositionally biased region" description="Polar residues" evidence="1">
    <location>
        <begin position="1106"/>
        <end position="1128"/>
    </location>
</feature>
<feature type="compositionally biased region" description="Low complexity" evidence="1">
    <location>
        <begin position="81"/>
        <end position="114"/>
    </location>
</feature>
<feature type="compositionally biased region" description="Polar residues" evidence="1">
    <location>
        <begin position="751"/>
        <end position="767"/>
    </location>
</feature>
<feature type="region of interest" description="Disordered" evidence="1">
    <location>
        <begin position="1"/>
        <end position="69"/>
    </location>
</feature>
<feature type="compositionally biased region" description="Polar residues" evidence="1">
    <location>
        <begin position="125"/>
        <end position="141"/>
    </location>
</feature>
<protein>
    <submittedName>
        <fullName evidence="2">Uncharacterized protein</fullName>
    </submittedName>
</protein>
<feature type="compositionally biased region" description="Basic and acidic residues" evidence="1">
    <location>
        <begin position="155"/>
        <end position="164"/>
    </location>
</feature>
<accession>A0A5C3EIT9</accession>
<feature type="compositionally biased region" description="Gly residues" evidence="1">
    <location>
        <begin position="1095"/>
        <end position="1105"/>
    </location>
</feature>
<feature type="compositionally biased region" description="Low complexity" evidence="1">
    <location>
        <begin position="842"/>
        <end position="861"/>
    </location>
</feature>
<feature type="compositionally biased region" description="Low complexity" evidence="1">
    <location>
        <begin position="17"/>
        <end position="65"/>
    </location>
</feature>
<feature type="region of interest" description="Disordered" evidence="1">
    <location>
        <begin position="561"/>
        <end position="865"/>
    </location>
</feature>
<feature type="compositionally biased region" description="Low complexity" evidence="1">
    <location>
        <begin position="722"/>
        <end position="749"/>
    </location>
</feature>
<feature type="compositionally biased region" description="Basic residues" evidence="1">
    <location>
        <begin position="577"/>
        <end position="599"/>
    </location>
</feature>
<evidence type="ECO:0000256" key="1">
    <source>
        <dbReference type="SAM" id="MobiDB-lite"/>
    </source>
</evidence>
<feature type="compositionally biased region" description="Basic and acidic residues" evidence="1">
    <location>
        <begin position="697"/>
        <end position="708"/>
    </location>
</feature>
<feature type="region of interest" description="Disordered" evidence="1">
    <location>
        <begin position="307"/>
        <end position="339"/>
    </location>
</feature>
<feature type="compositionally biased region" description="Low complexity" evidence="1">
    <location>
        <begin position="651"/>
        <end position="679"/>
    </location>
</feature>
<feature type="compositionally biased region" description="Polar residues" evidence="1">
    <location>
        <begin position="191"/>
        <end position="209"/>
    </location>
</feature>
<dbReference type="AlphaFoldDB" id="A0A5C3EIT9"/>
<organism evidence="2 3">
    <name type="scientific">Ustilago trichophora</name>
    <dbReference type="NCBI Taxonomy" id="86804"/>
    <lineage>
        <taxon>Eukaryota</taxon>
        <taxon>Fungi</taxon>
        <taxon>Dikarya</taxon>
        <taxon>Basidiomycota</taxon>
        <taxon>Ustilaginomycotina</taxon>
        <taxon>Ustilaginomycetes</taxon>
        <taxon>Ustilaginales</taxon>
        <taxon>Ustilaginaceae</taxon>
        <taxon>Ustilago</taxon>
    </lineage>
</organism>
<name>A0A5C3EIT9_9BASI</name>
<feature type="region of interest" description="Disordered" evidence="1">
    <location>
        <begin position="1044"/>
        <end position="1135"/>
    </location>
</feature>
<proteinExistence type="predicted"/>
<evidence type="ECO:0000313" key="3">
    <source>
        <dbReference type="Proteomes" id="UP000324022"/>
    </source>
</evidence>
<keyword evidence="3" id="KW-1185">Reference proteome</keyword>
<evidence type="ECO:0000313" key="2">
    <source>
        <dbReference type="EMBL" id="SPO29159.1"/>
    </source>
</evidence>
<feature type="region of interest" description="Disordered" evidence="1">
    <location>
        <begin position="905"/>
        <end position="953"/>
    </location>
</feature>
<feature type="compositionally biased region" description="Polar residues" evidence="1">
    <location>
        <begin position="1"/>
        <end position="14"/>
    </location>
</feature>
<feature type="compositionally biased region" description="Polar residues" evidence="1">
    <location>
        <begin position="680"/>
        <end position="694"/>
    </location>
</feature>
<gene>
    <name evidence="2" type="ORF">UTRI_06108</name>
</gene>
<feature type="compositionally biased region" description="Polar residues" evidence="1">
    <location>
        <begin position="318"/>
        <end position="336"/>
    </location>
</feature>
<feature type="region of interest" description="Disordered" evidence="1">
    <location>
        <begin position="81"/>
        <end position="209"/>
    </location>
</feature>
<dbReference type="EMBL" id="OOIN01000027">
    <property type="protein sequence ID" value="SPO29159.1"/>
    <property type="molecule type" value="Genomic_DNA"/>
</dbReference>
<feature type="compositionally biased region" description="Low complexity" evidence="1">
    <location>
        <begin position="1058"/>
        <end position="1075"/>
    </location>
</feature>
<reference evidence="2 3" key="1">
    <citation type="submission" date="2018-03" db="EMBL/GenBank/DDBJ databases">
        <authorList>
            <person name="Guldener U."/>
        </authorList>
    </citation>
    <scope>NUCLEOTIDE SEQUENCE [LARGE SCALE GENOMIC DNA]</scope>
    <source>
        <strain evidence="2 3">NBRC100155</strain>
    </source>
</reference>
<feature type="compositionally biased region" description="Basic residues" evidence="1">
    <location>
        <begin position="144"/>
        <end position="154"/>
    </location>
</feature>